<dbReference type="GO" id="GO:0005524">
    <property type="term" value="F:ATP binding"/>
    <property type="evidence" value="ECO:0007669"/>
    <property type="project" value="UniProtKB-KW"/>
</dbReference>
<dbReference type="GO" id="GO:0009898">
    <property type="term" value="C:cytoplasmic side of plasma membrane"/>
    <property type="evidence" value="ECO:0007669"/>
    <property type="project" value="TreeGrafter"/>
</dbReference>
<dbReference type="GO" id="GO:0051782">
    <property type="term" value="P:negative regulation of cell division"/>
    <property type="evidence" value="ECO:0007669"/>
    <property type="project" value="TreeGrafter"/>
</dbReference>
<evidence type="ECO:0000313" key="5">
    <source>
        <dbReference type="Proteomes" id="UP000070427"/>
    </source>
</evidence>
<dbReference type="EMBL" id="LOED01000009">
    <property type="protein sequence ID" value="KXG77631.1"/>
    <property type="molecule type" value="Genomic_DNA"/>
</dbReference>
<proteinExistence type="predicted"/>
<dbReference type="STRING" id="520764.AN618_10010"/>
<dbReference type="Proteomes" id="UP000070427">
    <property type="component" value="Unassembled WGS sequence"/>
</dbReference>
<dbReference type="AlphaFoldDB" id="A0A140LAQ6"/>
<dbReference type="OrthoDB" id="9816297at2"/>
<evidence type="ECO:0000259" key="3">
    <source>
        <dbReference type="Pfam" id="PF13614"/>
    </source>
</evidence>
<dbReference type="InterPro" id="IPR050625">
    <property type="entry name" value="ParA/MinD_ATPase"/>
</dbReference>
<dbReference type="PANTHER" id="PTHR43384">
    <property type="entry name" value="SEPTUM SITE-DETERMINING PROTEIN MIND HOMOLOG, CHLOROPLASTIC-RELATED"/>
    <property type="match status" value="1"/>
</dbReference>
<dbReference type="FunCoup" id="A0A140LAQ6">
    <property type="interactions" value="44"/>
</dbReference>
<dbReference type="InParanoid" id="A0A140LAQ6"/>
<dbReference type="PATRIC" id="fig|520764.3.peg.1038"/>
<dbReference type="InterPro" id="IPR027417">
    <property type="entry name" value="P-loop_NTPase"/>
</dbReference>
<dbReference type="CDD" id="cd02038">
    <property type="entry name" value="FlhG-like"/>
    <property type="match status" value="1"/>
</dbReference>
<comment type="caution">
    <text evidence="4">The sequence shown here is derived from an EMBL/GenBank/DDBJ whole genome shotgun (WGS) entry which is preliminary data.</text>
</comment>
<evidence type="ECO:0000313" key="4">
    <source>
        <dbReference type="EMBL" id="KXG77631.1"/>
    </source>
</evidence>
<dbReference type="InterPro" id="IPR025669">
    <property type="entry name" value="AAA_dom"/>
</dbReference>
<name>A0A140LAQ6_9FIRM</name>
<evidence type="ECO:0000256" key="1">
    <source>
        <dbReference type="ARBA" id="ARBA00022741"/>
    </source>
</evidence>
<dbReference type="Gene3D" id="3.40.50.300">
    <property type="entry name" value="P-loop containing nucleotide triphosphate hydrolases"/>
    <property type="match status" value="1"/>
</dbReference>
<keyword evidence="2" id="KW-0067">ATP-binding</keyword>
<dbReference type="PIRSF" id="PIRSF003092">
    <property type="entry name" value="MinD"/>
    <property type="match status" value="1"/>
</dbReference>
<keyword evidence="5" id="KW-1185">Reference proteome</keyword>
<dbReference type="PANTHER" id="PTHR43384:SF4">
    <property type="entry name" value="CELLULOSE BIOSYNTHESIS PROTEIN BCSQ-RELATED"/>
    <property type="match status" value="1"/>
</dbReference>
<gene>
    <name evidence="4" type="primary">ylxH</name>
    <name evidence="4" type="ORF">AN618_10010</name>
</gene>
<reference evidence="4 5" key="1">
    <citation type="submission" date="2015-12" db="EMBL/GenBank/DDBJ databases">
        <title>Draft genome sequnece of Fervidicola ferrireducens strain Y170.</title>
        <authorList>
            <person name="Patel B.K."/>
        </authorList>
    </citation>
    <scope>NUCLEOTIDE SEQUENCE [LARGE SCALE GENOMIC DNA]</scope>
    <source>
        <strain evidence="4 5">Y170</strain>
    </source>
</reference>
<dbReference type="GO" id="GO:0005829">
    <property type="term" value="C:cytosol"/>
    <property type="evidence" value="ECO:0007669"/>
    <property type="project" value="TreeGrafter"/>
</dbReference>
<dbReference type="GO" id="GO:0016887">
    <property type="term" value="F:ATP hydrolysis activity"/>
    <property type="evidence" value="ECO:0007669"/>
    <property type="project" value="TreeGrafter"/>
</dbReference>
<dbReference type="InterPro" id="IPR025501">
    <property type="entry name" value="MinD_FleN"/>
</dbReference>
<protein>
    <submittedName>
        <fullName evidence="4">Flagellum site-determining protein YlxH</fullName>
    </submittedName>
</protein>
<feature type="domain" description="AAA" evidence="3">
    <location>
        <begin position="25"/>
        <end position="181"/>
    </location>
</feature>
<evidence type="ECO:0000256" key="2">
    <source>
        <dbReference type="ARBA" id="ARBA00022840"/>
    </source>
</evidence>
<dbReference type="Pfam" id="PF13614">
    <property type="entry name" value="AAA_31"/>
    <property type="match status" value="1"/>
</dbReference>
<keyword evidence="1" id="KW-0547">Nucleotide-binding</keyword>
<dbReference type="RefSeq" id="WP_066352798.1">
    <property type="nucleotide sequence ID" value="NZ_LOED01000009.1"/>
</dbReference>
<organism evidence="4 5">
    <name type="scientific">Fervidicola ferrireducens</name>
    <dbReference type="NCBI Taxonomy" id="520764"/>
    <lineage>
        <taxon>Bacteria</taxon>
        <taxon>Bacillati</taxon>
        <taxon>Bacillota</taxon>
        <taxon>Clostridia</taxon>
        <taxon>Thermosediminibacterales</taxon>
        <taxon>Thermosediminibacteraceae</taxon>
        <taxon>Fervidicola</taxon>
    </lineage>
</organism>
<accession>A0A140LAQ6</accession>
<dbReference type="SUPFAM" id="SSF52540">
    <property type="entry name" value="P-loop containing nucleoside triphosphate hydrolases"/>
    <property type="match status" value="1"/>
</dbReference>
<sequence>MNDQASKLRNLEKKHSRLKMPNSVRVIAVTSGKGGVGKTNFAVNVSIALQKMGKNVLLVDADLGLANVDLLIGMTPEFNLFHVLNGQKSISDIIMHGPAGIRIIPGASGLYSLANLSESEIGILIKAFSSIDVPVDFMVIDTSAGISKNVINFVRASEEVIVITTPEHTALADAYAVIKLVHDDVGRIHIVVNKVDNYKVAETTAQKLINASEKFLNTSLNYLGFILEDKAVFRANMEQVPFFLKYPDSLSSKCMTNIARKLLAEETYIESDIQTVGGWLKKLLSFMLK</sequence>
<dbReference type="InterPro" id="IPR033875">
    <property type="entry name" value="FlhG"/>
</dbReference>